<organism evidence="1 2">
    <name type="scientific">Patagioenas fasciata monilis</name>
    <dbReference type="NCBI Taxonomy" id="372326"/>
    <lineage>
        <taxon>Eukaryota</taxon>
        <taxon>Metazoa</taxon>
        <taxon>Chordata</taxon>
        <taxon>Craniata</taxon>
        <taxon>Vertebrata</taxon>
        <taxon>Euteleostomi</taxon>
        <taxon>Archelosauria</taxon>
        <taxon>Archosauria</taxon>
        <taxon>Dinosauria</taxon>
        <taxon>Saurischia</taxon>
        <taxon>Theropoda</taxon>
        <taxon>Coelurosauria</taxon>
        <taxon>Aves</taxon>
        <taxon>Neognathae</taxon>
        <taxon>Neoaves</taxon>
        <taxon>Columbimorphae</taxon>
        <taxon>Columbiformes</taxon>
        <taxon>Columbidae</taxon>
        <taxon>Patagioenas</taxon>
    </lineage>
</organism>
<evidence type="ECO:0000313" key="2">
    <source>
        <dbReference type="Proteomes" id="UP000190648"/>
    </source>
</evidence>
<dbReference type="EMBL" id="LSYS01001618">
    <property type="protein sequence ID" value="OPJ87833.1"/>
    <property type="molecule type" value="Genomic_DNA"/>
</dbReference>
<accession>A0A1V4KTP1</accession>
<protein>
    <submittedName>
        <fullName evidence="1">Uncharacterized protein</fullName>
    </submittedName>
</protein>
<evidence type="ECO:0000313" key="1">
    <source>
        <dbReference type="EMBL" id="OPJ87833.1"/>
    </source>
</evidence>
<dbReference type="Proteomes" id="UP000190648">
    <property type="component" value="Unassembled WGS sequence"/>
</dbReference>
<gene>
    <name evidence="1" type="ORF">AV530_009739</name>
</gene>
<keyword evidence="2" id="KW-1185">Reference proteome</keyword>
<comment type="caution">
    <text evidence="1">The sequence shown here is derived from an EMBL/GenBank/DDBJ whole genome shotgun (WGS) entry which is preliminary data.</text>
</comment>
<sequence>MRPRVSQQPFSLTHIPIADGGVLCGIRFVEGPGEVGQLHEGGEAGGDRALCVRVDYTHTRTTPLLSHEAVAGQLRPRPS</sequence>
<dbReference type="AlphaFoldDB" id="A0A1V4KTP1"/>
<reference evidence="1 2" key="1">
    <citation type="submission" date="2016-02" db="EMBL/GenBank/DDBJ databases">
        <title>Band-tailed pigeon sequencing and assembly.</title>
        <authorList>
            <person name="Soares A.E."/>
            <person name="Novak B.J."/>
            <person name="Rice E.S."/>
            <person name="O'Connell B."/>
            <person name="Chang D."/>
            <person name="Weber S."/>
            <person name="Shapiro B."/>
        </authorList>
    </citation>
    <scope>NUCLEOTIDE SEQUENCE [LARGE SCALE GENOMIC DNA]</scope>
    <source>
        <strain evidence="1">BTP2013</strain>
        <tissue evidence="1">Blood</tissue>
    </source>
</reference>
<name>A0A1V4KTP1_PATFA</name>
<proteinExistence type="predicted"/>